<dbReference type="RefSeq" id="WP_249600871.1">
    <property type="nucleotide sequence ID" value="NZ_JAKHSK010000006.1"/>
</dbReference>
<protein>
    <submittedName>
        <fullName evidence="2">Uncharacterized protein</fullName>
    </submittedName>
</protein>
<organism evidence="2 3">
    <name type="scientific">Zunongwangia pacifica</name>
    <dbReference type="NCBI Taxonomy" id="2911062"/>
    <lineage>
        <taxon>Bacteria</taxon>
        <taxon>Pseudomonadati</taxon>
        <taxon>Bacteroidota</taxon>
        <taxon>Flavobacteriia</taxon>
        <taxon>Flavobacteriales</taxon>
        <taxon>Flavobacteriaceae</taxon>
        <taxon>Zunongwangia</taxon>
    </lineage>
</organism>
<dbReference type="AlphaFoldDB" id="A0A9X1ZNG5"/>
<gene>
    <name evidence="2" type="ORF">L1967_06255</name>
</gene>
<evidence type="ECO:0000313" key="3">
    <source>
        <dbReference type="Proteomes" id="UP001139521"/>
    </source>
</evidence>
<reference evidence="2" key="1">
    <citation type="submission" date="2022-01" db="EMBL/GenBank/DDBJ databases">
        <title>Genome sequencing of Zunongwangia sp. M21534 genome.</title>
        <authorList>
            <person name="Chen Y."/>
            <person name="Dong C."/>
            <person name="Shao Z."/>
        </authorList>
    </citation>
    <scope>NUCLEOTIDE SEQUENCE</scope>
    <source>
        <strain evidence="2">MCCC M21534</strain>
    </source>
</reference>
<keyword evidence="1" id="KW-0472">Membrane</keyword>
<evidence type="ECO:0000256" key="1">
    <source>
        <dbReference type="SAM" id="Phobius"/>
    </source>
</evidence>
<dbReference type="Proteomes" id="UP001139521">
    <property type="component" value="Unassembled WGS sequence"/>
</dbReference>
<keyword evidence="3" id="KW-1185">Reference proteome</keyword>
<feature type="transmembrane region" description="Helical" evidence="1">
    <location>
        <begin position="56"/>
        <end position="79"/>
    </location>
</feature>
<comment type="caution">
    <text evidence="2">The sequence shown here is derived from an EMBL/GenBank/DDBJ whole genome shotgun (WGS) entry which is preliminary data.</text>
</comment>
<feature type="transmembrane region" description="Helical" evidence="1">
    <location>
        <begin position="20"/>
        <end position="40"/>
    </location>
</feature>
<keyword evidence="1" id="KW-1133">Transmembrane helix</keyword>
<accession>A0A9X1ZNG5</accession>
<dbReference type="EMBL" id="JAKHSK010000006">
    <property type="protein sequence ID" value="MCL6217897.1"/>
    <property type="molecule type" value="Genomic_DNA"/>
</dbReference>
<keyword evidence="1" id="KW-0812">Transmembrane</keyword>
<proteinExistence type="predicted"/>
<sequence>MENYNQPEQSNLISPQKWALYVFVAGLPFIGIIMLLVWAFGSDPNYTRRNWAKGMLLLYVIMIVLSIIFFVFLGGMAFFTSLASQNY</sequence>
<name>A0A9X1ZNG5_9FLAO</name>
<evidence type="ECO:0000313" key="2">
    <source>
        <dbReference type="EMBL" id="MCL6217897.1"/>
    </source>
</evidence>